<dbReference type="InterPro" id="IPR004045">
    <property type="entry name" value="Glutathione_S-Trfase_N"/>
</dbReference>
<dbReference type="SFLD" id="SFLDG00363">
    <property type="entry name" value="AMPS_(cytGST):_Alpha-__Mu-__Pi"/>
    <property type="match status" value="1"/>
</dbReference>
<dbReference type="InterPro" id="IPR050213">
    <property type="entry name" value="GST_superfamily"/>
</dbReference>
<dbReference type="CDD" id="cd03076">
    <property type="entry name" value="GST_N_Pi"/>
    <property type="match status" value="1"/>
</dbReference>
<dbReference type="PANTHER" id="PTHR11571:SF141">
    <property type="entry name" value="GLUTATHIONE S-TRANSFERASE"/>
    <property type="match status" value="1"/>
</dbReference>
<dbReference type="AlphaFoldDB" id="A0A7L4WQG0"/>
<dbReference type="InterPro" id="IPR036249">
    <property type="entry name" value="Thioredoxin-like_sf"/>
</dbReference>
<dbReference type="InterPro" id="IPR010987">
    <property type="entry name" value="Glutathione-S-Trfase_C-like"/>
</dbReference>
<evidence type="ECO:0000256" key="5">
    <source>
        <dbReference type="ARBA" id="ARBA00032759"/>
    </source>
</evidence>
<dbReference type="PROSITE" id="PS50404">
    <property type="entry name" value="GST_NTER"/>
    <property type="match status" value="1"/>
</dbReference>
<dbReference type="Gene3D" id="1.20.1050.130">
    <property type="match status" value="1"/>
</dbReference>
<organism evidence="8">
    <name type="scientific">Mimachlamys nobilis</name>
    <name type="common">Noble scallop</name>
    <name type="synonym">Chlamys nobilis</name>
    <dbReference type="NCBI Taxonomy" id="106276"/>
    <lineage>
        <taxon>Eukaryota</taxon>
        <taxon>Metazoa</taxon>
        <taxon>Spiralia</taxon>
        <taxon>Lophotrochozoa</taxon>
        <taxon>Mollusca</taxon>
        <taxon>Bivalvia</taxon>
        <taxon>Autobranchia</taxon>
        <taxon>Pteriomorphia</taxon>
        <taxon>Pectinida</taxon>
        <taxon>Pectinoidea</taxon>
        <taxon>Pectinidae</taxon>
        <taxon>Mimachlamys</taxon>
    </lineage>
</organism>
<dbReference type="PANTHER" id="PTHR11571">
    <property type="entry name" value="GLUTATHIONE S-TRANSFERASE"/>
    <property type="match status" value="1"/>
</dbReference>
<evidence type="ECO:0000256" key="4">
    <source>
        <dbReference type="ARBA" id="ARBA00022679"/>
    </source>
</evidence>
<sequence>MELIYFPVKGRGEAIRLMLLENDVNYTETSCANNWVSDWKPKMAFGQTPCLKDGDLTLFQSNAILRYLARKYNMYGNNDQEACRADIVNDSVEDLRCEYTNLIYRNYDAGKEEYVKSLPSKLSNFEKYLKDKSPFILGDHICFADYNLFDLLDIHLVLAPSCLDSFPALKALHAAVGSRQKVKAHKESDACKAMPINGNDKQ</sequence>
<dbReference type="InterPro" id="IPR004046">
    <property type="entry name" value="GST_C"/>
</dbReference>
<feature type="domain" description="GST N-terminal" evidence="6">
    <location>
        <begin position="1"/>
        <end position="76"/>
    </location>
</feature>
<evidence type="ECO:0000256" key="2">
    <source>
        <dbReference type="ARBA" id="ARBA00011738"/>
    </source>
</evidence>
<dbReference type="EC" id="2.5.1.18" evidence="3"/>
<dbReference type="Pfam" id="PF14497">
    <property type="entry name" value="GST_C_3"/>
    <property type="match status" value="1"/>
</dbReference>
<dbReference type="PROSITE" id="PS50405">
    <property type="entry name" value="GST_CTER"/>
    <property type="match status" value="1"/>
</dbReference>
<evidence type="ECO:0000256" key="1">
    <source>
        <dbReference type="ARBA" id="ARBA00007297"/>
    </source>
</evidence>
<dbReference type="Pfam" id="PF02798">
    <property type="entry name" value="GST_N"/>
    <property type="match status" value="1"/>
</dbReference>
<reference evidence="8" key="1">
    <citation type="submission" date="2018-09" db="EMBL/GenBank/DDBJ databases">
        <authorList>
            <person name="Cheng D."/>
            <person name="Zheng H."/>
            <person name="Zhang H."/>
            <person name="Liu H."/>
        </authorList>
    </citation>
    <scope>NUCLEOTIDE SEQUENCE</scope>
</reference>
<protein>
    <recommendedName>
        <fullName evidence="3">glutathione transferase</fullName>
        <ecNumber evidence="3">2.5.1.18</ecNumber>
    </recommendedName>
    <alternativeName>
        <fullName evidence="5">GST class-pi</fullName>
    </alternativeName>
</protein>
<comment type="similarity">
    <text evidence="1">Belongs to the GST superfamily. Pi family.</text>
</comment>
<feature type="domain" description="GST C-terminal" evidence="7">
    <location>
        <begin position="78"/>
        <end position="196"/>
    </location>
</feature>
<dbReference type="GO" id="GO:0005829">
    <property type="term" value="C:cytosol"/>
    <property type="evidence" value="ECO:0007669"/>
    <property type="project" value="TreeGrafter"/>
</dbReference>
<dbReference type="GO" id="GO:0006749">
    <property type="term" value="P:glutathione metabolic process"/>
    <property type="evidence" value="ECO:0007669"/>
    <property type="project" value="TreeGrafter"/>
</dbReference>
<evidence type="ECO:0000259" key="7">
    <source>
        <dbReference type="PROSITE" id="PS50405"/>
    </source>
</evidence>
<dbReference type="InterPro" id="IPR036282">
    <property type="entry name" value="Glutathione-S-Trfase_C_sf"/>
</dbReference>
<name>A0A7L4WQG0_MIMNO</name>
<keyword evidence="4 8" id="KW-0808">Transferase</keyword>
<comment type="subunit">
    <text evidence="2">Homodimer.</text>
</comment>
<dbReference type="GO" id="GO:0004364">
    <property type="term" value="F:glutathione transferase activity"/>
    <property type="evidence" value="ECO:0007669"/>
    <property type="project" value="UniProtKB-EC"/>
</dbReference>
<dbReference type="PRINTS" id="PR01268">
    <property type="entry name" value="GSTRNSFRASEP"/>
</dbReference>
<evidence type="ECO:0000259" key="6">
    <source>
        <dbReference type="PROSITE" id="PS50404"/>
    </source>
</evidence>
<gene>
    <name evidence="8" type="primary">GST</name>
</gene>
<dbReference type="SUPFAM" id="SSF47616">
    <property type="entry name" value="GST C-terminal domain-like"/>
    <property type="match status" value="1"/>
</dbReference>
<evidence type="ECO:0000313" key="8">
    <source>
        <dbReference type="EMBL" id="QFS20845.1"/>
    </source>
</evidence>
<accession>A0A7L4WQG0</accession>
<dbReference type="InterPro" id="IPR003082">
    <property type="entry name" value="GST_pi"/>
</dbReference>
<dbReference type="InterPro" id="IPR040079">
    <property type="entry name" value="Glutathione_S-Trfase"/>
</dbReference>
<dbReference type="SFLD" id="SFLDG01205">
    <property type="entry name" value="AMPS.1"/>
    <property type="match status" value="1"/>
</dbReference>
<dbReference type="SFLD" id="SFLDS00019">
    <property type="entry name" value="Glutathione_Transferase_(cytos"/>
    <property type="match status" value="1"/>
</dbReference>
<evidence type="ECO:0000256" key="3">
    <source>
        <dbReference type="ARBA" id="ARBA00012452"/>
    </source>
</evidence>
<dbReference type="FunFam" id="1.20.1050.10:FF:000020">
    <property type="entry name" value="Glutathione S-transferase P 1"/>
    <property type="match status" value="1"/>
</dbReference>
<dbReference type="SUPFAM" id="SSF52833">
    <property type="entry name" value="Thioredoxin-like"/>
    <property type="match status" value="1"/>
</dbReference>
<dbReference type="EMBL" id="MH931533">
    <property type="protein sequence ID" value="QFS20845.1"/>
    <property type="molecule type" value="mRNA"/>
</dbReference>
<proteinExistence type="evidence at transcript level"/>